<dbReference type="Pfam" id="PF01084">
    <property type="entry name" value="Ribosomal_S18"/>
    <property type="match status" value="1"/>
</dbReference>
<evidence type="ECO:0000313" key="4">
    <source>
        <dbReference type="EMBL" id="PIM95013.1"/>
    </source>
</evidence>
<evidence type="ECO:0000256" key="2">
    <source>
        <dbReference type="ARBA" id="ARBA00022980"/>
    </source>
</evidence>
<evidence type="ECO:0000256" key="1">
    <source>
        <dbReference type="ARBA" id="ARBA00005589"/>
    </source>
</evidence>
<comment type="similarity">
    <text evidence="1">Belongs to the bacterial ribosomal protein bS18 family.</text>
</comment>
<dbReference type="EMBL" id="NXGM01000113">
    <property type="protein sequence ID" value="PIM95013.1"/>
    <property type="molecule type" value="Genomic_DNA"/>
</dbReference>
<keyword evidence="2 4" id="KW-0689">Ribosomal protein</keyword>
<protein>
    <submittedName>
        <fullName evidence="4">30S ribosomal protein S18</fullName>
    </submittedName>
</protein>
<dbReference type="PANTHER" id="PTHR13479">
    <property type="entry name" value="30S RIBOSOMAL PROTEIN S18"/>
    <property type="match status" value="1"/>
</dbReference>
<sequence length="163" mass="19432">MAWYLHFIIDTQFVLTTCFIKRVKQSIKFEGIITRWHLFCICLDKTYKELIVCDINISMGCQLFKKINKKTRNKNTSKCSNGSNDGSFQELKWPWLLKPYDRYKDMTFLQNYITDYGEILSRKITKLNNKTHRKLCKEIKRYRNLGLISKTKPILEEGQDSDI</sequence>
<evidence type="ECO:0000256" key="3">
    <source>
        <dbReference type="ARBA" id="ARBA00023274"/>
    </source>
</evidence>
<gene>
    <name evidence="4" type="primary">rpsR</name>
    <name evidence="4" type="ORF">magneo_291</name>
</gene>
<proteinExistence type="inferred from homology"/>
<dbReference type="InterPro" id="IPR001648">
    <property type="entry name" value="Ribosomal_bS18"/>
</dbReference>
<keyword evidence="3" id="KW-0687">Ribonucleoprotein</keyword>
<reference evidence="4" key="1">
    <citation type="submission" date="2017-09" db="EMBL/GenBank/DDBJ databases">
        <authorList>
            <person name="Campbell M.A."/>
            <person name="Lukasik P."/>
            <person name="Simon C."/>
            <person name="McCutcheon J.P."/>
        </authorList>
    </citation>
    <scope>NUCLEOTIDE SEQUENCE [LARGE SCALE GENOMIC DNA]</scope>
    <source>
        <strain evidence="4">MAGNEO</strain>
    </source>
</reference>
<dbReference type="PANTHER" id="PTHR13479:SF40">
    <property type="entry name" value="SMALL RIBOSOMAL SUBUNIT PROTEIN BS18M"/>
    <property type="match status" value="1"/>
</dbReference>
<dbReference type="Proteomes" id="UP000228684">
    <property type="component" value="Unassembled WGS sequence"/>
</dbReference>
<dbReference type="NCBIfam" id="TIGR00165">
    <property type="entry name" value="S18"/>
    <property type="match status" value="1"/>
</dbReference>
<dbReference type="SUPFAM" id="SSF46911">
    <property type="entry name" value="Ribosomal protein S18"/>
    <property type="match status" value="1"/>
</dbReference>
<accession>A0ABX4MEW3</accession>
<dbReference type="GO" id="GO:0005840">
    <property type="term" value="C:ribosome"/>
    <property type="evidence" value="ECO:0007669"/>
    <property type="project" value="UniProtKB-KW"/>
</dbReference>
<dbReference type="InterPro" id="IPR036870">
    <property type="entry name" value="Ribosomal_bS18_sf"/>
</dbReference>
<name>A0ABX4MEW3_9HYPH</name>
<dbReference type="Gene3D" id="4.10.640.10">
    <property type="entry name" value="Ribosomal protein S18"/>
    <property type="match status" value="1"/>
</dbReference>
<organism evidence="4 5">
    <name type="scientific">Candidatus Hodgkinia cicadicola</name>
    <dbReference type="NCBI Taxonomy" id="573658"/>
    <lineage>
        <taxon>Bacteria</taxon>
        <taxon>Pseudomonadati</taxon>
        <taxon>Pseudomonadota</taxon>
        <taxon>Alphaproteobacteria</taxon>
        <taxon>Hyphomicrobiales</taxon>
        <taxon>Candidatus Hodgkinia</taxon>
    </lineage>
</organism>
<comment type="caution">
    <text evidence="4">The sequence shown here is derived from an EMBL/GenBank/DDBJ whole genome shotgun (WGS) entry which is preliminary data.</text>
</comment>
<keyword evidence="5" id="KW-1185">Reference proteome</keyword>
<evidence type="ECO:0000313" key="5">
    <source>
        <dbReference type="Proteomes" id="UP000228684"/>
    </source>
</evidence>